<sequence>MELLIKSTLALLLTSALAGPLAVQGDDQTNAFYTCIAPNFPEGYCATKLEPDSQKKVYYDVRRANRYFDKPFHFDCLGSNKENRYCCRRELREINDPPPGKFIVAQDEFEHGRPYDNVPPDYVNCYAAPADS</sequence>
<dbReference type="AlphaFoldDB" id="A0A5B0LJG6"/>
<proteinExistence type="predicted"/>
<comment type="caution">
    <text evidence="2">The sequence shown here is derived from an EMBL/GenBank/DDBJ whole genome shotgun (WGS) entry which is preliminary data.</text>
</comment>
<dbReference type="Proteomes" id="UP000324748">
    <property type="component" value="Unassembled WGS sequence"/>
</dbReference>
<dbReference type="OrthoDB" id="10277773at2759"/>
<keyword evidence="3" id="KW-1185">Reference proteome</keyword>
<feature type="signal peptide" evidence="1">
    <location>
        <begin position="1"/>
        <end position="18"/>
    </location>
</feature>
<gene>
    <name evidence="2" type="ORF">PGT21_001328</name>
</gene>
<accession>A0A5B0LJG6</accession>
<name>A0A5B0LJG6_PUCGR</name>
<organism evidence="2 3">
    <name type="scientific">Puccinia graminis f. sp. tritici</name>
    <dbReference type="NCBI Taxonomy" id="56615"/>
    <lineage>
        <taxon>Eukaryota</taxon>
        <taxon>Fungi</taxon>
        <taxon>Dikarya</taxon>
        <taxon>Basidiomycota</taxon>
        <taxon>Pucciniomycotina</taxon>
        <taxon>Pucciniomycetes</taxon>
        <taxon>Pucciniales</taxon>
        <taxon>Pucciniaceae</taxon>
        <taxon>Puccinia</taxon>
    </lineage>
</organism>
<reference evidence="2 3" key="1">
    <citation type="submission" date="2019-05" db="EMBL/GenBank/DDBJ databases">
        <title>Emergence of the Ug99 lineage of the wheat stem rust pathogen through somatic hybridization.</title>
        <authorList>
            <person name="Li F."/>
            <person name="Upadhyaya N.M."/>
            <person name="Sperschneider J."/>
            <person name="Matny O."/>
            <person name="Nguyen-Phuc H."/>
            <person name="Mago R."/>
            <person name="Raley C."/>
            <person name="Miller M.E."/>
            <person name="Silverstein K.A.T."/>
            <person name="Henningsen E."/>
            <person name="Hirsch C.D."/>
            <person name="Visser B."/>
            <person name="Pretorius Z.A."/>
            <person name="Steffenson B.J."/>
            <person name="Schwessinger B."/>
            <person name="Dodds P.N."/>
            <person name="Figueroa M."/>
        </authorList>
    </citation>
    <scope>NUCLEOTIDE SEQUENCE [LARGE SCALE GENOMIC DNA]</scope>
    <source>
        <strain evidence="2">21-0</strain>
    </source>
</reference>
<evidence type="ECO:0000313" key="2">
    <source>
        <dbReference type="EMBL" id="KAA1064389.1"/>
    </source>
</evidence>
<feature type="chain" id="PRO_5022663640" evidence="1">
    <location>
        <begin position="19"/>
        <end position="132"/>
    </location>
</feature>
<protein>
    <submittedName>
        <fullName evidence="2">Uncharacterized protein</fullName>
    </submittedName>
</protein>
<keyword evidence="1" id="KW-0732">Signal</keyword>
<evidence type="ECO:0000313" key="3">
    <source>
        <dbReference type="Proteomes" id="UP000324748"/>
    </source>
</evidence>
<dbReference type="EMBL" id="VSWC01000197">
    <property type="protein sequence ID" value="KAA1064389.1"/>
    <property type="molecule type" value="Genomic_DNA"/>
</dbReference>
<evidence type="ECO:0000256" key="1">
    <source>
        <dbReference type="SAM" id="SignalP"/>
    </source>
</evidence>